<sequence length="191" mass="21896">MTKDRIKEVALVQFAEAGFEGTSLSNIASEVGIKKPSIYAHFKGKDDLFLSLFEDVCKYELDFVSSFLEENKNNPLEECLFELLSRYSIRCVNDDNTRFWIHQSFFPPPHLREIIMSDLYKSLDGIESNLIPIFEKAIVSGEIQEISPDTAANGYLGILDSLFVESLYGGHTRSKRMLESSWFIYWRGLSK</sequence>
<evidence type="ECO:0000256" key="1">
    <source>
        <dbReference type="ARBA" id="ARBA00023015"/>
    </source>
</evidence>
<gene>
    <name evidence="6" type="ORF">ACFSCZ_16190</name>
</gene>
<reference evidence="7" key="1">
    <citation type="journal article" date="2019" name="Int. J. Syst. Evol. Microbiol.">
        <title>The Global Catalogue of Microorganisms (GCM) 10K type strain sequencing project: providing services to taxonomists for standard genome sequencing and annotation.</title>
        <authorList>
            <consortium name="The Broad Institute Genomics Platform"/>
            <consortium name="The Broad Institute Genome Sequencing Center for Infectious Disease"/>
            <person name="Wu L."/>
            <person name="Ma J."/>
        </authorList>
    </citation>
    <scope>NUCLEOTIDE SEQUENCE [LARGE SCALE GENOMIC DNA]</scope>
    <source>
        <strain evidence="7">CGMCC 1.12295</strain>
    </source>
</reference>
<dbReference type="EMBL" id="JBHUEO010000063">
    <property type="protein sequence ID" value="MFD1708257.1"/>
    <property type="molecule type" value="Genomic_DNA"/>
</dbReference>
<keyword evidence="7" id="KW-1185">Reference proteome</keyword>
<evidence type="ECO:0000313" key="7">
    <source>
        <dbReference type="Proteomes" id="UP001597301"/>
    </source>
</evidence>
<evidence type="ECO:0000259" key="5">
    <source>
        <dbReference type="PROSITE" id="PS50977"/>
    </source>
</evidence>
<dbReference type="PRINTS" id="PR00455">
    <property type="entry name" value="HTHTETR"/>
</dbReference>
<keyword evidence="3" id="KW-0804">Transcription</keyword>
<dbReference type="InterPro" id="IPR036271">
    <property type="entry name" value="Tet_transcr_reg_TetR-rel_C_sf"/>
</dbReference>
<evidence type="ECO:0000313" key="6">
    <source>
        <dbReference type="EMBL" id="MFD1708257.1"/>
    </source>
</evidence>
<dbReference type="PANTHER" id="PTHR30055">
    <property type="entry name" value="HTH-TYPE TRANSCRIPTIONAL REGULATOR RUTR"/>
    <property type="match status" value="1"/>
</dbReference>
<feature type="domain" description="HTH tetR-type" evidence="5">
    <location>
        <begin position="1"/>
        <end position="60"/>
    </location>
</feature>
<dbReference type="PANTHER" id="PTHR30055:SF238">
    <property type="entry name" value="MYCOFACTOCIN BIOSYNTHESIS TRANSCRIPTIONAL REGULATOR MFTR-RELATED"/>
    <property type="match status" value="1"/>
</dbReference>
<dbReference type="Gene3D" id="1.10.10.60">
    <property type="entry name" value="Homeodomain-like"/>
    <property type="match status" value="1"/>
</dbReference>
<proteinExistence type="predicted"/>
<dbReference type="InterPro" id="IPR009057">
    <property type="entry name" value="Homeodomain-like_sf"/>
</dbReference>
<protein>
    <submittedName>
        <fullName evidence="6">TetR/AcrR family transcriptional regulator</fullName>
    </submittedName>
</protein>
<dbReference type="Pfam" id="PF00440">
    <property type="entry name" value="TetR_N"/>
    <property type="match status" value="1"/>
</dbReference>
<comment type="caution">
    <text evidence="6">The sequence shown here is derived from an EMBL/GenBank/DDBJ whole genome shotgun (WGS) entry which is preliminary data.</text>
</comment>
<dbReference type="InterPro" id="IPR050109">
    <property type="entry name" value="HTH-type_TetR-like_transc_reg"/>
</dbReference>
<keyword evidence="2 4" id="KW-0238">DNA-binding</keyword>
<keyword evidence="1" id="KW-0805">Transcription regulation</keyword>
<dbReference type="InterPro" id="IPR001647">
    <property type="entry name" value="HTH_TetR"/>
</dbReference>
<name>A0ABW4KJB5_9BACI</name>
<dbReference type="RefSeq" id="WP_380775332.1">
    <property type="nucleotide sequence ID" value="NZ_JBHUEO010000063.1"/>
</dbReference>
<accession>A0ABW4KJB5</accession>
<organism evidence="6 7">
    <name type="scientific">Siminovitchia sediminis</name>
    <dbReference type="NCBI Taxonomy" id="1274353"/>
    <lineage>
        <taxon>Bacteria</taxon>
        <taxon>Bacillati</taxon>
        <taxon>Bacillota</taxon>
        <taxon>Bacilli</taxon>
        <taxon>Bacillales</taxon>
        <taxon>Bacillaceae</taxon>
        <taxon>Siminovitchia</taxon>
    </lineage>
</organism>
<dbReference type="SUPFAM" id="SSF46689">
    <property type="entry name" value="Homeodomain-like"/>
    <property type="match status" value="1"/>
</dbReference>
<evidence type="ECO:0000256" key="3">
    <source>
        <dbReference type="ARBA" id="ARBA00023163"/>
    </source>
</evidence>
<dbReference type="Proteomes" id="UP001597301">
    <property type="component" value="Unassembled WGS sequence"/>
</dbReference>
<dbReference type="Gene3D" id="1.10.357.10">
    <property type="entry name" value="Tetracycline Repressor, domain 2"/>
    <property type="match status" value="1"/>
</dbReference>
<dbReference type="SUPFAM" id="SSF48498">
    <property type="entry name" value="Tetracyclin repressor-like, C-terminal domain"/>
    <property type="match status" value="1"/>
</dbReference>
<dbReference type="PROSITE" id="PS50977">
    <property type="entry name" value="HTH_TETR_2"/>
    <property type="match status" value="1"/>
</dbReference>
<feature type="DNA-binding region" description="H-T-H motif" evidence="4">
    <location>
        <begin position="23"/>
        <end position="42"/>
    </location>
</feature>
<evidence type="ECO:0000256" key="2">
    <source>
        <dbReference type="ARBA" id="ARBA00023125"/>
    </source>
</evidence>
<evidence type="ECO:0000256" key="4">
    <source>
        <dbReference type="PROSITE-ProRule" id="PRU00335"/>
    </source>
</evidence>